<evidence type="ECO:0000256" key="3">
    <source>
        <dbReference type="ARBA" id="ARBA00004515"/>
    </source>
</evidence>
<dbReference type="PROSITE" id="PS00197">
    <property type="entry name" value="2FE2S_FER_1"/>
    <property type="match status" value="1"/>
</dbReference>
<evidence type="ECO:0000256" key="19">
    <source>
        <dbReference type="ARBA" id="ARBA00023291"/>
    </source>
</evidence>
<dbReference type="SUPFAM" id="SSF46548">
    <property type="entry name" value="alpha-helical ferredoxin"/>
    <property type="match status" value="1"/>
</dbReference>
<keyword evidence="14" id="KW-0249">Electron transport</keyword>
<dbReference type="NCBIfam" id="NF009051">
    <property type="entry name" value="PRK12385.1"/>
    <property type="match status" value="1"/>
</dbReference>
<dbReference type="Pfam" id="PF13085">
    <property type="entry name" value="Fer2_3"/>
    <property type="match status" value="1"/>
</dbReference>
<evidence type="ECO:0000313" key="26">
    <source>
        <dbReference type="EMBL" id="XDT71541.1"/>
    </source>
</evidence>
<evidence type="ECO:0000256" key="14">
    <source>
        <dbReference type="ARBA" id="ARBA00022982"/>
    </source>
</evidence>
<comment type="cofactor">
    <cofactor evidence="21">
        <name>[2Fe-2S] cluster</name>
        <dbReference type="ChEBI" id="CHEBI:190135"/>
    </cofactor>
</comment>
<dbReference type="FunFam" id="1.10.1060.10:FF:000003">
    <property type="entry name" value="Succinate dehydrogenase iron-sulfur subunit"/>
    <property type="match status" value="1"/>
</dbReference>
<keyword evidence="12" id="KW-0001">2Fe-2S</keyword>
<dbReference type="GO" id="GO:0008177">
    <property type="term" value="F:succinate dehydrogenase (quinone) activity"/>
    <property type="evidence" value="ECO:0007669"/>
    <property type="project" value="UniProtKB-EC"/>
</dbReference>
<sequence>MSQGNVTIEILRYHPETCPEPRFGRFEVPFRKEWSILDALQHIKEELDGSVVYRWSCRMAVCGSCGMVINGTPRLACETFLRDFGPGSTITLEPLKNFAIERDLAVDLEDFVEKLERVKPYIVDAGAALKKPKHKSEPPKTGVGEFRQTPEELGVFKQFTMCINCLLCYSACPQFGLNPDFIGPAALALAHRYNADSRDLGVEDRKPILNEKDGVWTCTFVGYCSEVCPKHVDPAAAIQREKVNGLMDWGLSKLGGGR</sequence>
<evidence type="ECO:0000256" key="9">
    <source>
        <dbReference type="ARBA" id="ARBA00022485"/>
    </source>
</evidence>
<evidence type="ECO:0000256" key="2">
    <source>
        <dbReference type="ARBA" id="ARBA00001966"/>
    </source>
</evidence>
<dbReference type="GO" id="GO:0051539">
    <property type="term" value="F:4 iron, 4 sulfur cluster binding"/>
    <property type="evidence" value="ECO:0007669"/>
    <property type="project" value="UniProtKB-KW"/>
</dbReference>
<dbReference type="InterPro" id="IPR004489">
    <property type="entry name" value="Succ_DH/fum_Rdtase_Fe-S"/>
</dbReference>
<reference evidence="26" key="1">
    <citation type="submission" date="2024-05" db="EMBL/GenBank/DDBJ databases">
        <title>Genome sequencing of novel strain.</title>
        <authorList>
            <person name="Ganbat D."/>
            <person name="Ganbat S."/>
            <person name="Lee S.-J."/>
        </authorList>
    </citation>
    <scope>NUCLEOTIDE SEQUENCE</scope>
    <source>
        <strain evidence="26">SMD15-11</strain>
    </source>
</reference>
<evidence type="ECO:0000256" key="21">
    <source>
        <dbReference type="ARBA" id="ARBA00034078"/>
    </source>
</evidence>
<dbReference type="InterPro" id="IPR036010">
    <property type="entry name" value="2Fe-2S_ferredoxin-like_sf"/>
</dbReference>
<comment type="subcellular location">
    <subcellularLocation>
        <location evidence="3">Cell inner membrane</location>
        <topology evidence="3">Peripheral membrane protein</topology>
        <orientation evidence="3">Cytoplasmic side</orientation>
    </subcellularLocation>
</comment>
<dbReference type="InterPro" id="IPR009051">
    <property type="entry name" value="Helical_ferredxn"/>
</dbReference>
<evidence type="ECO:0000256" key="6">
    <source>
        <dbReference type="ARBA" id="ARBA00017261"/>
    </source>
</evidence>
<keyword evidence="15" id="KW-0560">Oxidoreductase</keyword>
<dbReference type="GO" id="GO:0009061">
    <property type="term" value="P:anaerobic respiration"/>
    <property type="evidence" value="ECO:0007669"/>
    <property type="project" value="TreeGrafter"/>
</dbReference>
<keyword evidence="11" id="KW-0816">Tricarboxylic acid cycle</keyword>
<dbReference type="AlphaFoldDB" id="A0AB39UU98"/>
<comment type="cofactor">
    <cofactor evidence="1">
        <name>[3Fe-4S] cluster</name>
        <dbReference type="ChEBI" id="CHEBI:21137"/>
    </cofactor>
</comment>
<dbReference type="NCBIfam" id="TIGR00384">
    <property type="entry name" value="dhsB"/>
    <property type="match status" value="1"/>
</dbReference>
<evidence type="ECO:0000256" key="12">
    <source>
        <dbReference type="ARBA" id="ARBA00022714"/>
    </source>
</evidence>
<evidence type="ECO:0000256" key="20">
    <source>
        <dbReference type="ARBA" id="ARBA00029732"/>
    </source>
</evidence>
<dbReference type="GO" id="GO:0051538">
    <property type="term" value="F:3 iron, 4 sulfur cluster binding"/>
    <property type="evidence" value="ECO:0007669"/>
    <property type="project" value="UniProtKB-KW"/>
</dbReference>
<keyword evidence="10" id="KW-0997">Cell inner membrane</keyword>
<protein>
    <recommendedName>
        <fullName evidence="6">Fumarate reductase iron-sulfur subunit</fullName>
        <ecNumber evidence="5">1.3.5.1</ecNumber>
    </recommendedName>
    <alternativeName>
        <fullName evidence="20">Quinol-fumarate reductase iron-sulfur subunit</fullName>
    </alternativeName>
</protein>
<dbReference type="GO" id="GO:0051537">
    <property type="term" value="F:2 iron, 2 sulfur cluster binding"/>
    <property type="evidence" value="ECO:0007669"/>
    <property type="project" value="UniProtKB-KW"/>
</dbReference>
<dbReference type="GO" id="GO:0046872">
    <property type="term" value="F:metal ion binding"/>
    <property type="evidence" value="ECO:0007669"/>
    <property type="project" value="UniProtKB-KW"/>
</dbReference>
<evidence type="ECO:0000256" key="24">
    <source>
        <dbReference type="ARBA" id="ARBA00066269"/>
    </source>
</evidence>
<keyword evidence="17" id="KW-0411">Iron-sulfur</keyword>
<dbReference type="PROSITE" id="PS51085">
    <property type="entry name" value="2FE2S_FER_2"/>
    <property type="match status" value="1"/>
</dbReference>
<evidence type="ECO:0000256" key="22">
    <source>
        <dbReference type="ARBA" id="ARBA00034412"/>
    </source>
</evidence>
<accession>A0AB39UU98</accession>
<dbReference type="GO" id="GO:0009055">
    <property type="term" value="F:electron transfer activity"/>
    <property type="evidence" value="ECO:0007669"/>
    <property type="project" value="InterPro"/>
</dbReference>
<evidence type="ECO:0000256" key="10">
    <source>
        <dbReference type="ARBA" id="ARBA00022519"/>
    </source>
</evidence>
<name>A0AB39UU98_9GAMM</name>
<keyword evidence="16" id="KW-0408">Iron</keyword>
<evidence type="ECO:0000256" key="4">
    <source>
        <dbReference type="ARBA" id="ARBA00009433"/>
    </source>
</evidence>
<keyword evidence="7" id="KW-0813">Transport</keyword>
<comment type="similarity">
    <text evidence="4">Belongs to the succinate dehydrogenase/fumarate reductase iron-sulfur protein family.</text>
</comment>
<evidence type="ECO:0000256" key="15">
    <source>
        <dbReference type="ARBA" id="ARBA00023002"/>
    </source>
</evidence>
<evidence type="ECO:0000259" key="25">
    <source>
        <dbReference type="PROSITE" id="PS51085"/>
    </source>
</evidence>
<dbReference type="EC" id="1.3.5.1" evidence="5"/>
<keyword evidence="13" id="KW-0479">Metal-binding</keyword>
<dbReference type="PROSITE" id="PS00198">
    <property type="entry name" value="4FE4S_FER_1"/>
    <property type="match status" value="1"/>
</dbReference>
<dbReference type="InterPro" id="IPR025192">
    <property type="entry name" value="Succ_DH/fum_Rdtase_N"/>
</dbReference>
<evidence type="ECO:0000256" key="8">
    <source>
        <dbReference type="ARBA" id="ARBA00022475"/>
    </source>
</evidence>
<dbReference type="NCBIfam" id="NF004616">
    <property type="entry name" value="PRK05950.1"/>
    <property type="match status" value="1"/>
</dbReference>
<comment type="catalytic activity">
    <reaction evidence="22">
        <text>a menaquinone + succinate = a menaquinol + fumarate</text>
        <dbReference type="Rhea" id="RHEA:27834"/>
        <dbReference type="Rhea" id="RHEA-COMP:9537"/>
        <dbReference type="Rhea" id="RHEA-COMP:9539"/>
        <dbReference type="ChEBI" id="CHEBI:16374"/>
        <dbReference type="ChEBI" id="CHEBI:18151"/>
        <dbReference type="ChEBI" id="CHEBI:29806"/>
        <dbReference type="ChEBI" id="CHEBI:30031"/>
        <dbReference type="EC" id="1.3.5.1"/>
    </reaction>
</comment>
<dbReference type="Pfam" id="PF13237">
    <property type="entry name" value="Fer4_10"/>
    <property type="match status" value="1"/>
</dbReference>
<evidence type="ECO:0000256" key="23">
    <source>
        <dbReference type="ARBA" id="ARBA00049220"/>
    </source>
</evidence>
<dbReference type="InterPro" id="IPR006058">
    <property type="entry name" value="2Fe2S_fd_BS"/>
</dbReference>
<keyword evidence="8" id="KW-1003">Cell membrane</keyword>
<dbReference type="GO" id="GO:0005886">
    <property type="term" value="C:plasma membrane"/>
    <property type="evidence" value="ECO:0007669"/>
    <property type="project" value="UniProtKB-SubCell"/>
</dbReference>
<dbReference type="SUPFAM" id="SSF54292">
    <property type="entry name" value="2Fe-2S ferredoxin-like"/>
    <property type="match status" value="1"/>
</dbReference>
<feature type="domain" description="2Fe-2S ferredoxin-type" evidence="25">
    <location>
        <begin position="4"/>
        <end position="96"/>
    </location>
</feature>
<evidence type="ECO:0000256" key="11">
    <source>
        <dbReference type="ARBA" id="ARBA00022532"/>
    </source>
</evidence>
<comment type="subunit">
    <text evidence="24">Part of an enzyme complex containing three subunits: a flavoprotein (frdA), an iron-sulfur protein (frdB), and diheme cytochrome b (frdC).</text>
</comment>
<evidence type="ECO:0000256" key="17">
    <source>
        <dbReference type="ARBA" id="ARBA00023014"/>
    </source>
</evidence>
<dbReference type="EMBL" id="CP154858">
    <property type="protein sequence ID" value="XDT71541.1"/>
    <property type="molecule type" value="Genomic_DNA"/>
</dbReference>
<dbReference type="GO" id="GO:0006099">
    <property type="term" value="P:tricarboxylic acid cycle"/>
    <property type="evidence" value="ECO:0007669"/>
    <property type="project" value="UniProtKB-KW"/>
</dbReference>
<dbReference type="Gene3D" id="1.10.1060.10">
    <property type="entry name" value="Alpha-helical ferredoxin"/>
    <property type="match status" value="1"/>
</dbReference>
<gene>
    <name evidence="26" type="ORF">AAIA72_12085</name>
</gene>
<keyword evidence="19" id="KW-0003">3Fe-4S</keyword>
<evidence type="ECO:0000256" key="18">
    <source>
        <dbReference type="ARBA" id="ARBA00023136"/>
    </source>
</evidence>
<evidence type="ECO:0000256" key="7">
    <source>
        <dbReference type="ARBA" id="ARBA00022448"/>
    </source>
</evidence>
<dbReference type="PANTHER" id="PTHR43551:SF2">
    <property type="entry name" value="FUMARATE REDUCTASE IRON-SULFUR SUBUNIT"/>
    <property type="match status" value="1"/>
</dbReference>
<evidence type="ECO:0000256" key="13">
    <source>
        <dbReference type="ARBA" id="ARBA00022723"/>
    </source>
</evidence>
<organism evidence="26">
    <name type="scientific">Thermohahella caldifontis</name>
    <dbReference type="NCBI Taxonomy" id="3142973"/>
    <lineage>
        <taxon>Bacteria</taxon>
        <taxon>Pseudomonadati</taxon>
        <taxon>Pseudomonadota</taxon>
        <taxon>Gammaproteobacteria</taxon>
        <taxon>Oceanospirillales</taxon>
        <taxon>Hahellaceae</taxon>
        <taxon>Thermohahella</taxon>
    </lineage>
</organism>
<dbReference type="Gene3D" id="3.10.20.30">
    <property type="match status" value="1"/>
</dbReference>
<proteinExistence type="inferred from homology"/>
<comment type="cofactor">
    <cofactor evidence="2">
        <name>[4Fe-4S] cluster</name>
        <dbReference type="ChEBI" id="CHEBI:49883"/>
    </cofactor>
</comment>
<keyword evidence="18" id="KW-0472">Membrane</keyword>
<evidence type="ECO:0000256" key="1">
    <source>
        <dbReference type="ARBA" id="ARBA00001927"/>
    </source>
</evidence>
<keyword evidence="9" id="KW-0004">4Fe-4S</keyword>
<comment type="catalytic activity">
    <reaction evidence="23">
        <text>a quinone + succinate = fumarate + a quinol</text>
        <dbReference type="Rhea" id="RHEA:40523"/>
        <dbReference type="ChEBI" id="CHEBI:24646"/>
        <dbReference type="ChEBI" id="CHEBI:29806"/>
        <dbReference type="ChEBI" id="CHEBI:30031"/>
        <dbReference type="ChEBI" id="CHEBI:132124"/>
        <dbReference type="EC" id="1.3.5.1"/>
    </reaction>
</comment>
<dbReference type="InterPro" id="IPR017896">
    <property type="entry name" value="4Fe4S_Fe-S-bd"/>
</dbReference>
<dbReference type="InterPro" id="IPR001041">
    <property type="entry name" value="2Fe-2S_ferredoxin-type"/>
</dbReference>
<dbReference type="PANTHER" id="PTHR43551">
    <property type="entry name" value="FUMARATE REDUCTASE IRON-SULFUR SUBUNIT"/>
    <property type="match status" value="1"/>
</dbReference>
<evidence type="ECO:0000256" key="5">
    <source>
        <dbReference type="ARBA" id="ARBA00012792"/>
    </source>
</evidence>
<dbReference type="KEGG" id="tcd:AAIA72_12085"/>
<evidence type="ECO:0000256" key="16">
    <source>
        <dbReference type="ARBA" id="ARBA00023004"/>
    </source>
</evidence>
<dbReference type="InterPro" id="IPR012675">
    <property type="entry name" value="Beta-grasp_dom_sf"/>
</dbReference>
<dbReference type="RefSeq" id="WP_369600577.1">
    <property type="nucleotide sequence ID" value="NZ_CP154858.1"/>
</dbReference>
<dbReference type="InterPro" id="IPR017900">
    <property type="entry name" value="4Fe4S_Fe_S_CS"/>
</dbReference>